<evidence type="ECO:0000313" key="2">
    <source>
        <dbReference type="EMBL" id="AKB58129.1"/>
    </source>
</evidence>
<name>A0A0E3R3S3_METBA</name>
<reference evidence="2 3" key="1">
    <citation type="submission" date="2014-07" db="EMBL/GenBank/DDBJ databases">
        <title>Methanogenic archaea and the global carbon cycle.</title>
        <authorList>
            <person name="Henriksen J.R."/>
            <person name="Luke J."/>
            <person name="Reinhart S."/>
            <person name="Benedict M.N."/>
            <person name="Youngblut N.D."/>
            <person name="Metcalf M.E."/>
            <person name="Whitaker R.J."/>
            <person name="Metcalf W.W."/>
        </authorList>
    </citation>
    <scope>NUCLEOTIDE SEQUENCE [LARGE SCALE GENOMIC DNA]</scope>
    <source>
        <strain evidence="2 3">227</strain>
    </source>
</reference>
<accession>A0A0E3R3S3</accession>
<evidence type="ECO:0000313" key="3">
    <source>
        <dbReference type="Proteomes" id="UP000033079"/>
    </source>
</evidence>
<dbReference type="HOGENOM" id="CLU_2784030_0_0_2"/>
<dbReference type="GeneID" id="24800598"/>
<protein>
    <submittedName>
        <fullName evidence="2">Uncharacterized protein</fullName>
    </submittedName>
</protein>
<organism evidence="2 3">
    <name type="scientific">Methanosarcina barkeri 227</name>
    <dbReference type="NCBI Taxonomy" id="1434106"/>
    <lineage>
        <taxon>Archaea</taxon>
        <taxon>Methanobacteriati</taxon>
        <taxon>Methanobacteriota</taxon>
        <taxon>Stenosarchaea group</taxon>
        <taxon>Methanomicrobia</taxon>
        <taxon>Methanosarcinales</taxon>
        <taxon>Methanosarcinaceae</taxon>
        <taxon>Methanosarcina</taxon>
    </lineage>
</organism>
<dbReference type="RefSeq" id="WP_048119634.1">
    <property type="nucleotide sequence ID" value="NZ_CP009530.1"/>
</dbReference>
<proteinExistence type="predicted"/>
<keyword evidence="1" id="KW-0175">Coiled coil</keyword>
<dbReference type="PATRIC" id="fig|1434106.5.peg.2072"/>
<dbReference type="AlphaFoldDB" id="A0A0E3R3S3"/>
<dbReference type="EMBL" id="CP009530">
    <property type="protein sequence ID" value="AKB58129.1"/>
    <property type="molecule type" value="Genomic_DNA"/>
</dbReference>
<dbReference type="Proteomes" id="UP000033079">
    <property type="component" value="Chromosome"/>
</dbReference>
<feature type="coiled-coil region" evidence="1">
    <location>
        <begin position="36"/>
        <end position="68"/>
    </location>
</feature>
<sequence>MTLIRIRVTDGSLTQQFFQNSIQIRLKNQDLKSGLIKKIKKEKLKKKIKKEKLKKKIKKEKLKNTKNN</sequence>
<dbReference type="KEGG" id="mbar:MSBR2_1613"/>
<evidence type="ECO:0000256" key="1">
    <source>
        <dbReference type="SAM" id="Coils"/>
    </source>
</evidence>
<gene>
    <name evidence="2" type="ORF">MSBR2_1613</name>
</gene>